<gene>
    <name evidence="1" type="ORF">VI08_13840</name>
</gene>
<organism evidence="1 2">
    <name type="scientific">Luteibacter yeojuensis</name>
    <dbReference type="NCBI Taxonomy" id="345309"/>
    <lineage>
        <taxon>Bacteria</taxon>
        <taxon>Pseudomonadati</taxon>
        <taxon>Pseudomonadota</taxon>
        <taxon>Gammaproteobacteria</taxon>
        <taxon>Lysobacterales</taxon>
        <taxon>Rhodanobacteraceae</taxon>
        <taxon>Luteibacter</taxon>
    </lineage>
</organism>
<keyword evidence="2" id="KW-1185">Reference proteome</keyword>
<evidence type="ECO:0000313" key="2">
    <source>
        <dbReference type="Proteomes" id="UP000033651"/>
    </source>
</evidence>
<reference evidence="1 2" key="1">
    <citation type="submission" date="2015-03" db="EMBL/GenBank/DDBJ databases">
        <title>Draft genome sequence of Luteibacter yeojuensis strain SU11.</title>
        <authorList>
            <person name="Sulaiman J."/>
            <person name="Priya K."/>
            <person name="Chan K.-G."/>
        </authorList>
    </citation>
    <scope>NUCLEOTIDE SEQUENCE [LARGE SCALE GENOMIC DNA]</scope>
    <source>
        <strain evidence="1 2">SU11</strain>
    </source>
</reference>
<dbReference type="SUPFAM" id="SSF52540">
    <property type="entry name" value="P-loop containing nucleoside triphosphate hydrolases"/>
    <property type="match status" value="1"/>
</dbReference>
<dbReference type="InterPro" id="IPR027417">
    <property type="entry name" value="P-loop_NTPase"/>
</dbReference>
<accession>A0A0F3KJI3</accession>
<evidence type="ECO:0000313" key="1">
    <source>
        <dbReference type="EMBL" id="KJV31321.1"/>
    </source>
</evidence>
<comment type="caution">
    <text evidence="1">The sequence shown here is derived from an EMBL/GenBank/DDBJ whole genome shotgun (WGS) entry which is preliminary data.</text>
</comment>
<dbReference type="Proteomes" id="UP000033651">
    <property type="component" value="Unassembled WGS sequence"/>
</dbReference>
<sequence length="238" mass="25631">MSQRPPPSSRLPIIALTGCDGSGKSTLAAGLVDHLGRSVRVEQVYLGQASGRIGEWVRGLPLIGGPVGRYLVGKSDKVHDKPKLAPGAVTALAIYLLSRGRARHLRRALALCEAGTVVVTDRYPQDEVPGFLFDGPELAKTTGGSWWVRWLRERERRLYAWMVGYVPALVIRLNVDEATAHARKPDHKLSSLRAKIATLPGLTFNGASILDLDGRDSAPHVLDAALRAAHAALAPAPH</sequence>
<dbReference type="Gene3D" id="3.40.50.300">
    <property type="entry name" value="P-loop containing nucleotide triphosphate hydrolases"/>
    <property type="match status" value="1"/>
</dbReference>
<name>A0A0F3KJI3_9GAMM</name>
<dbReference type="AlphaFoldDB" id="A0A0F3KJI3"/>
<proteinExistence type="predicted"/>
<dbReference type="PATRIC" id="fig|345309.4.peg.2120"/>
<dbReference type="EMBL" id="JZRB01000029">
    <property type="protein sequence ID" value="KJV31321.1"/>
    <property type="molecule type" value="Genomic_DNA"/>
</dbReference>
<evidence type="ECO:0008006" key="3">
    <source>
        <dbReference type="Google" id="ProtNLM"/>
    </source>
</evidence>
<dbReference type="RefSeq" id="WP_045830182.1">
    <property type="nucleotide sequence ID" value="NZ_JZRB01000029.1"/>
</dbReference>
<protein>
    <recommendedName>
        <fullName evidence="3">Thymidylate kinase</fullName>
    </recommendedName>
</protein>